<protein>
    <recommendedName>
        <fullName evidence="2">Reverse transcriptase Ty1/copia-type domain-containing protein</fullName>
    </recommendedName>
</protein>
<feature type="region of interest" description="Disordered" evidence="1">
    <location>
        <begin position="163"/>
        <end position="200"/>
    </location>
</feature>
<gene>
    <name evidence="3" type="ORF">E6C27_scaffold511G00610</name>
</gene>
<dbReference type="Proteomes" id="UP000321393">
    <property type="component" value="Unassembled WGS sequence"/>
</dbReference>
<dbReference type="AlphaFoldDB" id="A0A5A7U724"/>
<proteinExistence type="predicted"/>
<dbReference type="InterPro" id="IPR013103">
    <property type="entry name" value="RVT_2"/>
</dbReference>
<feature type="compositionally biased region" description="Basic residues" evidence="1">
    <location>
        <begin position="191"/>
        <end position="200"/>
    </location>
</feature>
<organism evidence="3 4">
    <name type="scientific">Cucumis melo var. makuwa</name>
    <name type="common">Oriental melon</name>
    <dbReference type="NCBI Taxonomy" id="1194695"/>
    <lineage>
        <taxon>Eukaryota</taxon>
        <taxon>Viridiplantae</taxon>
        <taxon>Streptophyta</taxon>
        <taxon>Embryophyta</taxon>
        <taxon>Tracheophyta</taxon>
        <taxon>Spermatophyta</taxon>
        <taxon>Magnoliopsida</taxon>
        <taxon>eudicotyledons</taxon>
        <taxon>Gunneridae</taxon>
        <taxon>Pentapetalae</taxon>
        <taxon>rosids</taxon>
        <taxon>fabids</taxon>
        <taxon>Cucurbitales</taxon>
        <taxon>Cucurbitaceae</taxon>
        <taxon>Benincaseae</taxon>
        <taxon>Cucumis</taxon>
    </lineage>
</organism>
<evidence type="ECO:0000259" key="2">
    <source>
        <dbReference type="Pfam" id="PF07727"/>
    </source>
</evidence>
<evidence type="ECO:0000256" key="1">
    <source>
        <dbReference type="SAM" id="MobiDB-lite"/>
    </source>
</evidence>
<comment type="caution">
    <text evidence="3">The sequence shown here is derived from an EMBL/GenBank/DDBJ whole genome shotgun (WGS) entry which is preliminary data.</text>
</comment>
<evidence type="ECO:0000313" key="3">
    <source>
        <dbReference type="EMBL" id="KAA0051114.1"/>
    </source>
</evidence>
<accession>A0A5A7U724</accession>
<feature type="domain" description="Reverse transcriptase Ty1/copia-type" evidence="2">
    <location>
        <begin position="1"/>
        <end position="60"/>
    </location>
</feature>
<name>A0A5A7U724_CUCMM</name>
<evidence type="ECO:0000313" key="4">
    <source>
        <dbReference type="Proteomes" id="UP000321393"/>
    </source>
</evidence>
<dbReference type="EMBL" id="SSTE01011342">
    <property type="protein sequence ID" value="KAA0051114.1"/>
    <property type="molecule type" value="Genomic_DNA"/>
</dbReference>
<dbReference type="Pfam" id="PF07727">
    <property type="entry name" value="RVT_2"/>
    <property type="match status" value="1"/>
</dbReference>
<sequence>MDVKSTFLNEYLNEEVYVAQPKGFIDPIYPQYVDKLIKALYGLKQAPRACVSLHDENVSDITHDNVESELVPSKSHLCMDLDERDDVPLARLLKKGLFSKVGSVVVSPPAPSIHSNSSSSSHNVFLPTPGQSSTMNENLEHTGHCPPIWSNPLPTDGVAENVEPNDNRASACDDPNVSVHPFESEQPRANPKPKVKKTQQGRHMYIMQRRIVDEFNVSDKHHSCLSIMDLVVKAKLSKTISNVGLMFMISPTIINSFLGNTIVSGFPSSHPSNDVLAFVLSRETWSVWLVNGISTISLSVKYVIIHKIDIVNWFPSSHASNVYVALGTFLYQICNDYFVDIPIPLPRFFSSLLVHLNIDILSASDAPGPYPKTLSLSYMLFQGSYVSDLEHDMKPSRNSRVFDSDDVDDSAEGFFVPCDLASRIIKLNLELYLHP</sequence>
<reference evidence="3 4" key="1">
    <citation type="submission" date="2019-08" db="EMBL/GenBank/DDBJ databases">
        <title>Draft genome sequences of two oriental melons (Cucumis melo L. var makuwa).</title>
        <authorList>
            <person name="Kwon S.-Y."/>
        </authorList>
    </citation>
    <scope>NUCLEOTIDE SEQUENCE [LARGE SCALE GENOMIC DNA]</scope>
    <source>
        <strain evidence="4">cv. SW 3</strain>
        <tissue evidence="3">Leaf</tissue>
    </source>
</reference>